<comment type="caution">
    <text evidence="1">The sequence shown here is derived from an EMBL/GenBank/DDBJ whole genome shotgun (WGS) entry which is preliminary data.</text>
</comment>
<dbReference type="RefSeq" id="WP_180281440.1">
    <property type="nucleotide sequence ID" value="NZ_JABFDB010000004.1"/>
</dbReference>
<accession>A0ABX2T5S8</accession>
<evidence type="ECO:0000313" key="1">
    <source>
        <dbReference type="EMBL" id="NYZ19667.1"/>
    </source>
</evidence>
<protein>
    <submittedName>
        <fullName evidence="1">Uncharacterized protein</fullName>
    </submittedName>
</protein>
<name>A0ABX2T5S8_9PROT</name>
<proteinExistence type="predicted"/>
<keyword evidence="2" id="KW-1185">Reference proteome</keyword>
<gene>
    <name evidence="1" type="ORF">HND93_08080</name>
</gene>
<dbReference type="Proteomes" id="UP000584642">
    <property type="component" value="Unassembled WGS sequence"/>
</dbReference>
<sequence length="147" mass="15901">MSPDSIPSTRDALRKAVPALYLARGWRDHAGHAFLEIHGWWATAAAEQLLASRVAVQEVQTTLEAFQQILPYYGDRAAAELPAVASEALDLVQNLLGQPNNPGFVAWLEPCVLSVRDAADLAAFLAHFRAVSLQYAAVARSAPPERG</sequence>
<evidence type="ECO:0000313" key="2">
    <source>
        <dbReference type="Proteomes" id="UP000584642"/>
    </source>
</evidence>
<dbReference type="EMBL" id="JABFDB010000004">
    <property type="protein sequence ID" value="NYZ19667.1"/>
    <property type="molecule type" value="Genomic_DNA"/>
</dbReference>
<reference evidence="1 2" key="1">
    <citation type="submission" date="2020-05" db="EMBL/GenBank/DDBJ databases">
        <title>Azospirillum oleiclasticum sp. nov, a nitrogen-fixing and heavy crude oil-emulsifying bacterium isolated from the crude oil of Yumen Oilfield.</title>
        <authorList>
            <person name="Wu D."/>
            <person name="Cai M."/>
            <person name="Zhang X."/>
        </authorList>
    </citation>
    <scope>NUCLEOTIDE SEQUENCE [LARGE SCALE GENOMIC DNA]</scope>
    <source>
        <strain evidence="1 2">ROY-1-1-2</strain>
    </source>
</reference>
<organism evidence="1 2">
    <name type="scientific">Azospirillum oleiclasticum</name>
    <dbReference type="NCBI Taxonomy" id="2735135"/>
    <lineage>
        <taxon>Bacteria</taxon>
        <taxon>Pseudomonadati</taxon>
        <taxon>Pseudomonadota</taxon>
        <taxon>Alphaproteobacteria</taxon>
        <taxon>Rhodospirillales</taxon>
        <taxon>Azospirillaceae</taxon>
        <taxon>Azospirillum</taxon>
    </lineage>
</organism>